<proteinExistence type="predicted"/>
<feature type="signal peptide" evidence="1">
    <location>
        <begin position="1"/>
        <end position="24"/>
    </location>
</feature>
<comment type="caution">
    <text evidence="2">The sequence shown here is derived from an EMBL/GenBank/DDBJ whole genome shotgun (WGS) entry which is preliminary data.</text>
</comment>
<evidence type="ECO:0000313" key="2">
    <source>
        <dbReference type="EMBL" id="PRY89365.1"/>
    </source>
</evidence>
<reference evidence="2 3" key="1">
    <citation type="submission" date="2018-03" db="EMBL/GenBank/DDBJ databases">
        <title>Genomic Encyclopedia of Archaeal and Bacterial Type Strains, Phase II (KMG-II): from individual species to whole genera.</title>
        <authorList>
            <person name="Goeker M."/>
        </authorList>
    </citation>
    <scope>NUCLEOTIDE SEQUENCE [LARGE SCALE GENOMIC DNA]</scope>
    <source>
        <strain evidence="2 3">DSM 100212</strain>
    </source>
</reference>
<feature type="chain" id="PRO_5015600276" evidence="1">
    <location>
        <begin position="25"/>
        <end position="107"/>
    </location>
</feature>
<dbReference type="EMBL" id="PVTQ01000006">
    <property type="protein sequence ID" value="PRY89365.1"/>
    <property type="molecule type" value="Genomic_DNA"/>
</dbReference>
<gene>
    <name evidence="2" type="ORF">CLV74_10667</name>
</gene>
<accession>A0A2T0WRR6</accession>
<evidence type="ECO:0000313" key="3">
    <source>
        <dbReference type="Proteomes" id="UP000238392"/>
    </source>
</evidence>
<name>A0A2T0WRR6_9RHOB</name>
<sequence length="107" mass="11235">MRLLAILLLTGFLALLSFSGAAMAHGSMQDAAMSEHMAGCPDCPDLGAGEANTQCPHMSGCSALVLTVFPAVSPVVHYERVRHPLPVFHLMVGADTLIDLPPPRLSA</sequence>
<evidence type="ECO:0000256" key="1">
    <source>
        <dbReference type="SAM" id="SignalP"/>
    </source>
</evidence>
<dbReference type="OrthoDB" id="7875293at2"/>
<keyword evidence="1" id="KW-0732">Signal</keyword>
<protein>
    <submittedName>
        <fullName evidence="2">Uncharacterized protein</fullName>
    </submittedName>
</protein>
<keyword evidence="3" id="KW-1185">Reference proteome</keyword>
<organism evidence="2 3">
    <name type="scientific">Donghicola tyrosinivorans</name>
    <dbReference type="NCBI Taxonomy" id="1652492"/>
    <lineage>
        <taxon>Bacteria</taxon>
        <taxon>Pseudomonadati</taxon>
        <taxon>Pseudomonadota</taxon>
        <taxon>Alphaproteobacteria</taxon>
        <taxon>Rhodobacterales</taxon>
        <taxon>Roseobacteraceae</taxon>
        <taxon>Donghicola</taxon>
    </lineage>
</organism>
<dbReference type="AlphaFoldDB" id="A0A2T0WRR6"/>
<dbReference type="Proteomes" id="UP000238392">
    <property type="component" value="Unassembled WGS sequence"/>
</dbReference>
<dbReference type="RefSeq" id="WP_106264398.1">
    <property type="nucleotide sequence ID" value="NZ_PVTQ01000006.1"/>
</dbReference>